<feature type="chain" id="PRO_5022659978" evidence="1">
    <location>
        <begin position="25"/>
        <end position="92"/>
    </location>
</feature>
<dbReference type="EMBL" id="SAXX01000023">
    <property type="protein sequence ID" value="TXJ30505.1"/>
    <property type="molecule type" value="Genomic_DNA"/>
</dbReference>
<evidence type="ECO:0000313" key="2">
    <source>
        <dbReference type="EMBL" id="TXJ30505.1"/>
    </source>
</evidence>
<sequence length="92" mass="9917">MKKLTILFLALTLFAVSCSNEVTSNNVNLSLQANTSQIPAGEGDSSANGIAEFLKNADFQGVYSTEAGFGGYKIKDGKIYTVVNREDRNGEY</sequence>
<feature type="signal peptide" evidence="1">
    <location>
        <begin position="1"/>
        <end position="24"/>
    </location>
</feature>
<accession>A0A5C8DYM5</accession>
<protein>
    <submittedName>
        <fullName evidence="2">Uncharacterized protein</fullName>
    </submittedName>
</protein>
<dbReference type="RefSeq" id="WP_147737356.1">
    <property type="nucleotide sequence ID" value="NZ_SAXX01000023.1"/>
</dbReference>
<proteinExistence type="predicted"/>
<gene>
    <name evidence="2" type="ORF">EPJ69_10590</name>
</gene>
<comment type="caution">
    <text evidence="2">The sequence shown here is derived from an EMBL/GenBank/DDBJ whole genome shotgun (WGS) entry which is preliminary data.</text>
</comment>
<dbReference type="PROSITE" id="PS51257">
    <property type="entry name" value="PROKAR_LIPOPROTEIN"/>
    <property type="match status" value="1"/>
</dbReference>
<organism evidence="2 3">
    <name type="scientific">Brachyspira aalborgi</name>
    <dbReference type="NCBI Taxonomy" id="29522"/>
    <lineage>
        <taxon>Bacteria</taxon>
        <taxon>Pseudomonadati</taxon>
        <taxon>Spirochaetota</taxon>
        <taxon>Spirochaetia</taxon>
        <taxon>Brachyspirales</taxon>
        <taxon>Brachyspiraceae</taxon>
        <taxon>Brachyspira</taxon>
    </lineage>
</organism>
<evidence type="ECO:0000313" key="3">
    <source>
        <dbReference type="Proteomes" id="UP000324707"/>
    </source>
</evidence>
<name>A0A5C8DYM5_9SPIR</name>
<dbReference type="AlphaFoldDB" id="A0A5C8DYM5"/>
<reference evidence="2 3" key="1">
    <citation type="journal article" date="1992" name="Lakartidningen">
        <title>[Penicillin V and not amoxicillin is the first choice preparation in acute otitis].</title>
        <authorList>
            <person name="Kamme C."/>
            <person name="Lundgren K."/>
            <person name="Prellner K."/>
        </authorList>
    </citation>
    <scope>NUCLEOTIDE SEQUENCE [LARGE SCALE GENOMIC DNA]</scope>
    <source>
        <strain evidence="2 3">PC5538III-lc</strain>
    </source>
</reference>
<evidence type="ECO:0000256" key="1">
    <source>
        <dbReference type="SAM" id="SignalP"/>
    </source>
</evidence>
<keyword evidence="1" id="KW-0732">Signal</keyword>
<dbReference type="Proteomes" id="UP000324707">
    <property type="component" value="Unassembled WGS sequence"/>
</dbReference>